<name>A0AAD5KG26_9CRUS</name>
<evidence type="ECO:0000256" key="3">
    <source>
        <dbReference type="ARBA" id="ARBA00022490"/>
    </source>
</evidence>
<gene>
    <name evidence="11" type="ORF">GHT06_021709</name>
</gene>
<keyword evidence="3" id="KW-0963">Cytoplasm</keyword>
<feature type="compositionally biased region" description="Basic and acidic residues" evidence="10">
    <location>
        <begin position="59"/>
        <end position="68"/>
    </location>
</feature>
<comment type="subunit">
    <text evidence="8">Component of the translation initiation factor 2B (eIF2B) complex which is a heterodecamer of two sets of five different subunits: alpha, beta, gamma, delta and epsilon. Subunits alpha, beta and delta comprise a regulatory subcomplex and subunits epsilon and gamma comprise a catalytic subcomplex. Within the complex, the hexameric regulatory complex resides at the center, with the two heterodimeric catalytic subcomplexes bound on opposite sides.</text>
</comment>
<reference evidence="11 12" key="1">
    <citation type="submission" date="2022-05" db="EMBL/GenBank/DDBJ databases">
        <title>A multi-omics perspective on studying reproductive biology in Daphnia sinensis.</title>
        <authorList>
            <person name="Jia J."/>
        </authorList>
    </citation>
    <scope>NUCLEOTIDE SEQUENCE [LARGE SCALE GENOMIC DNA]</scope>
    <source>
        <strain evidence="11 12">WSL</strain>
    </source>
</reference>
<evidence type="ECO:0000256" key="8">
    <source>
        <dbReference type="ARBA" id="ARBA00046432"/>
    </source>
</evidence>
<evidence type="ECO:0000256" key="1">
    <source>
        <dbReference type="ARBA" id="ARBA00004514"/>
    </source>
</evidence>
<keyword evidence="5" id="KW-0648">Protein biosynthesis</keyword>
<dbReference type="Proteomes" id="UP000820818">
    <property type="component" value="Linkage Group LG10"/>
</dbReference>
<dbReference type="InterPro" id="IPR000649">
    <property type="entry name" value="IF-2B-related"/>
</dbReference>
<dbReference type="Pfam" id="PF01008">
    <property type="entry name" value="IF-2B"/>
    <property type="match status" value="1"/>
</dbReference>
<comment type="similarity">
    <text evidence="2 9">Belongs to the eIF-2B alpha/beta/delta subunits family.</text>
</comment>
<feature type="region of interest" description="Disordered" evidence="10">
    <location>
        <begin position="59"/>
        <end position="155"/>
    </location>
</feature>
<feature type="compositionally biased region" description="Polar residues" evidence="10">
    <location>
        <begin position="73"/>
        <end position="99"/>
    </location>
</feature>
<dbReference type="SUPFAM" id="SSF100950">
    <property type="entry name" value="NagB/RpiA/CoA transferase-like"/>
    <property type="match status" value="1"/>
</dbReference>
<protein>
    <recommendedName>
        <fullName evidence="6">Translation initiation factor eIF2B subunit delta</fullName>
    </recommendedName>
    <alternativeName>
        <fullName evidence="7">eIF2B GDP-GTP exchange factor subunit delta</fullName>
    </alternativeName>
</protein>
<dbReference type="InterPro" id="IPR037171">
    <property type="entry name" value="NagB/RpiA_transferase-like"/>
</dbReference>
<evidence type="ECO:0000256" key="4">
    <source>
        <dbReference type="ARBA" id="ARBA00022540"/>
    </source>
</evidence>
<feature type="compositionally biased region" description="Basic and acidic residues" evidence="10">
    <location>
        <begin position="100"/>
        <end position="123"/>
    </location>
</feature>
<evidence type="ECO:0000256" key="5">
    <source>
        <dbReference type="ARBA" id="ARBA00022917"/>
    </source>
</evidence>
<keyword evidence="12" id="KW-1185">Reference proteome</keyword>
<dbReference type="AlphaFoldDB" id="A0AAD5KG26"/>
<organism evidence="11 12">
    <name type="scientific">Daphnia sinensis</name>
    <dbReference type="NCBI Taxonomy" id="1820382"/>
    <lineage>
        <taxon>Eukaryota</taxon>
        <taxon>Metazoa</taxon>
        <taxon>Ecdysozoa</taxon>
        <taxon>Arthropoda</taxon>
        <taxon>Crustacea</taxon>
        <taxon>Branchiopoda</taxon>
        <taxon>Diplostraca</taxon>
        <taxon>Cladocera</taxon>
        <taxon>Anomopoda</taxon>
        <taxon>Daphniidae</taxon>
        <taxon>Daphnia</taxon>
        <taxon>Daphnia similis group</taxon>
    </lineage>
</organism>
<comment type="subcellular location">
    <subcellularLocation>
        <location evidence="1">Cytoplasm</location>
        <location evidence="1">Cytosol</location>
    </subcellularLocation>
</comment>
<dbReference type="EMBL" id="WJBH02000010">
    <property type="protein sequence ID" value="KAI9551376.1"/>
    <property type="molecule type" value="Genomic_DNA"/>
</dbReference>
<dbReference type="Gene3D" id="3.40.50.10470">
    <property type="entry name" value="Translation initiation factor eif-2b, domain 2"/>
    <property type="match status" value="1"/>
</dbReference>
<dbReference type="GO" id="GO:0003743">
    <property type="term" value="F:translation initiation factor activity"/>
    <property type="evidence" value="ECO:0007669"/>
    <property type="project" value="UniProtKB-KW"/>
</dbReference>
<evidence type="ECO:0000313" key="11">
    <source>
        <dbReference type="EMBL" id="KAI9551376.1"/>
    </source>
</evidence>
<dbReference type="PANTHER" id="PTHR10233">
    <property type="entry name" value="TRANSLATION INITIATION FACTOR EIF-2B"/>
    <property type="match status" value="1"/>
</dbReference>
<dbReference type="InterPro" id="IPR042529">
    <property type="entry name" value="IF_2B-like_C"/>
</dbReference>
<evidence type="ECO:0000256" key="6">
    <source>
        <dbReference type="ARBA" id="ARBA00044147"/>
    </source>
</evidence>
<proteinExistence type="inferred from homology"/>
<evidence type="ECO:0000313" key="12">
    <source>
        <dbReference type="Proteomes" id="UP000820818"/>
    </source>
</evidence>
<dbReference type="GO" id="GO:0005829">
    <property type="term" value="C:cytosol"/>
    <property type="evidence" value="ECO:0007669"/>
    <property type="project" value="UniProtKB-SubCell"/>
</dbReference>
<comment type="caution">
    <text evidence="11">The sequence shown here is derived from an EMBL/GenBank/DDBJ whole genome shotgun (WGS) entry which is preliminary data.</text>
</comment>
<keyword evidence="4 11" id="KW-0396">Initiation factor</keyword>
<dbReference type="PANTHER" id="PTHR10233:SF14">
    <property type="entry name" value="TRANSLATION INITIATION FACTOR EIF-2B SUBUNIT DELTA"/>
    <property type="match status" value="1"/>
</dbReference>
<evidence type="ECO:0000256" key="2">
    <source>
        <dbReference type="ARBA" id="ARBA00007251"/>
    </source>
</evidence>
<sequence length="534" mass="59296">MFLIPRDISIYFKRRLLYDCYGCDIFPVGITVLIHTMETGKKVQPEGSEKTKEEILAERKAKKAEKAAKKSQPIKTTDHGTVTIPSDQVQSAKETTNTVKADETGKSKADLKAERRQKQEAQRAAKAASVTEGKPSVAPKAQQGKRIPDQIQADRPSVEKRLVKRCVNQKVPQLPPAERKVQLFSHLQQQERTVELLTKDLTINQSKIHPAVIKLGLQYASGIICGSNARAIALLEAFKRVISDYSTPEQKELSRDLEVSLKPCINFLKQCRPISVSMGNVIRFLKRHITNIPSEKSDVEAKKYLHEEIDKYIHENVVLAGKTICEEASKKISSGDVILTYGYSSLLLQILLKAFKEDNKKFRVIVLDSSPRSEGLQFLRRLVAFKIPSVYMLISGASYVMPEVNKVFLGAHALLANGNVMSRVGSSQVALVAKAHNVPVLVCCETHKFCDRVQTDSFVFNELGNPDDLVAAVKGKPSVHSIANWRELPQLTLLNLTYDVMPGDLVTAVITELGSVPCTSVPVVLRLKHAETVL</sequence>
<accession>A0AAD5KG26</accession>
<evidence type="ECO:0000256" key="7">
    <source>
        <dbReference type="ARBA" id="ARBA00044356"/>
    </source>
</evidence>
<evidence type="ECO:0000256" key="9">
    <source>
        <dbReference type="RuleBase" id="RU003814"/>
    </source>
</evidence>
<evidence type="ECO:0000256" key="10">
    <source>
        <dbReference type="SAM" id="MobiDB-lite"/>
    </source>
</evidence>